<dbReference type="PANTHER" id="PTHR31956:SF1">
    <property type="entry name" value="NON-SPECIFIC PHOSPHOLIPASE C1"/>
    <property type="match status" value="1"/>
</dbReference>
<evidence type="ECO:0000313" key="6">
    <source>
        <dbReference type="EMBL" id="SNT42108.1"/>
    </source>
</evidence>
<reference evidence="6 7" key="1">
    <citation type="submission" date="2017-06" db="EMBL/GenBank/DDBJ databases">
        <authorList>
            <person name="Kim H.J."/>
            <person name="Triplett B.A."/>
        </authorList>
    </citation>
    <scope>NUCLEOTIDE SEQUENCE [LARGE SCALE GENOMIC DNA]</scope>
    <source>
        <strain evidence="6 7">DSM 18704</strain>
    </source>
</reference>
<evidence type="ECO:0000256" key="3">
    <source>
        <dbReference type="ARBA" id="ARBA00022801"/>
    </source>
</evidence>
<dbReference type="Gene3D" id="3.40.720.10">
    <property type="entry name" value="Alkaline Phosphatase, subunit A"/>
    <property type="match status" value="2"/>
</dbReference>
<dbReference type="Pfam" id="PF04185">
    <property type="entry name" value="Phosphoesterase"/>
    <property type="match status" value="2"/>
</dbReference>
<dbReference type="InterPro" id="IPR017767">
    <property type="entry name" value="PC-PLC"/>
</dbReference>
<dbReference type="AlphaFoldDB" id="A0A239MJJ8"/>
<dbReference type="GO" id="GO:0034480">
    <property type="term" value="F:phosphatidylcholine phospholipase C activity"/>
    <property type="evidence" value="ECO:0007669"/>
    <property type="project" value="UniProtKB-EC"/>
</dbReference>
<proteinExistence type="inferred from homology"/>
<evidence type="ECO:0000259" key="5">
    <source>
        <dbReference type="Pfam" id="PF05506"/>
    </source>
</evidence>
<comment type="similarity">
    <text evidence="1">Belongs to the bacterial phospholipase C family.</text>
</comment>
<keyword evidence="4" id="KW-0175">Coiled coil</keyword>
<dbReference type="Proteomes" id="UP000198356">
    <property type="component" value="Unassembled WGS sequence"/>
</dbReference>
<evidence type="ECO:0000256" key="1">
    <source>
        <dbReference type="ARBA" id="ARBA00009717"/>
    </source>
</evidence>
<evidence type="ECO:0000256" key="2">
    <source>
        <dbReference type="ARBA" id="ARBA00012018"/>
    </source>
</evidence>
<feature type="domain" description="Bacterial phospholipase C C-terminal" evidence="5">
    <location>
        <begin position="743"/>
        <end position="816"/>
    </location>
</feature>
<dbReference type="InterPro" id="IPR019546">
    <property type="entry name" value="TAT_signal_bac_arc"/>
</dbReference>
<gene>
    <name evidence="6" type="ORF">SAMN05421770_11325</name>
</gene>
<dbReference type="InterPro" id="IPR008475">
    <property type="entry name" value="PLipase_C_C"/>
</dbReference>
<dbReference type="RefSeq" id="WP_089410353.1">
    <property type="nucleotide sequence ID" value="NZ_FZOU01000013.1"/>
</dbReference>
<protein>
    <recommendedName>
        <fullName evidence="2">phospholipase C</fullName>
        <ecNumber evidence="2">3.1.4.3</ecNumber>
    </recommendedName>
</protein>
<name>A0A239MJJ8_9BACT</name>
<evidence type="ECO:0000313" key="7">
    <source>
        <dbReference type="Proteomes" id="UP000198356"/>
    </source>
</evidence>
<accession>A0A239MJJ8</accession>
<keyword evidence="3" id="KW-0378">Hydrolase</keyword>
<dbReference type="Pfam" id="PF05506">
    <property type="entry name" value="PLipase_C_C"/>
    <property type="match status" value="2"/>
</dbReference>
<dbReference type="InterPro" id="IPR006311">
    <property type="entry name" value="TAT_signal"/>
</dbReference>
<dbReference type="PANTHER" id="PTHR31956">
    <property type="entry name" value="NON-SPECIFIC PHOSPHOLIPASE C4-RELATED"/>
    <property type="match status" value="1"/>
</dbReference>
<feature type="coiled-coil region" evidence="4">
    <location>
        <begin position="275"/>
        <end position="322"/>
    </location>
</feature>
<dbReference type="EC" id="3.1.4.3" evidence="2"/>
<dbReference type="InterPro" id="IPR007312">
    <property type="entry name" value="Phosphoesterase"/>
</dbReference>
<dbReference type="PROSITE" id="PS51318">
    <property type="entry name" value="TAT"/>
    <property type="match status" value="1"/>
</dbReference>
<sequence>MQTRRDFLKKASMLAGAAGFAAGVPEAVQRAFAIEPTPGSTWKDAEHVVILMQENRSFDHALGTLQGVRGFNDPRAIRQANGNSIFLQTDLSGATYAPWRLDIKDTRITWMGSIPHSRNSQVDAWNHGHHNAWIDSKQSSNPDYRDVPITMGHYTREDIPFYYALADAFTVCDQNYCGAMTSTTPNRSLMWTGTVRDEQNTKSKVYMRNPEFSGSRLKWKTYPERLTEAGVSWSIYQNEVNAVSMPTEAHEWLGNVGNVIESFSAFNVHLSTGSTKKLQARIKAAKEELAELQQKPVDPTMKDDQLAAIKSKQDDLKALEEQLQHGGSLADLPPLQQELHRRAFVVNSGDPDYHSLESISYEDGGRTEKMAVPKGDVLHQFRKDVNENTLPAVSWLVPPGKFSDHPSHPWYGAWYLSEVMDILTRSPEVWKKTIFILTYDENDGYFDHGVSYVAADPHNRATGRASEGVDTGIEYSYYPDELAQNVKPADARSGPIGLGFRVPMIVASPWSRGGWVNSQLFDQTSTLQFLEMFIEAKQGKTVKETNLSEFRRTICGDLTSVFRPADNTVAPLPFLDRDQFVAGIQRAKNKEVPSNYKKLTAKQVEEYNRHAHRAAGAATQEPGIRPASALPYEMYCEGTLNTEQKTFSLAMRAGNHVHGSRSAGAPFNVYLRNTAMSSGVAARGDKNQNMLVATYAVKAGDTLTERFPLQLFADSGYEIEVHGPNGFYRAFQGSALAPSPVAVSCVYEGGAQGLTGNVQAHVKNISTRSIIVTVEDNSYKTGAQTKEIAAGQQALVSVPAAKSHGWYDITVRAKGVHATTRYAGRVETGRSSYTDPLMGQAI</sequence>
<dbReference type="EMBL" id="FZOU01000013">
    <property type="protein sequence ID" value="SNT42108.1"/>
    <property type="molecule type" value="Genomic_DNA"/>
</dbReference>
<dbReference type="GO" id="GO:0016042">
    <property type="term" value="P:lipid catabolic process"/>
    <property type="evidence" value="ECO:0007669"/>
    <property type="project" value="InterPro"/>
</dbReference>
<feature type="domain" description="Bacterial phospholipase C C-terminal" evidence="5">
    <location>
        <begin position="626"/>
        <end position="733"/>
    </location>
</feature>
<organism evidence="6 7">
    <name type="scientific">Granulicella rosea</name>
    <dbReference type="NCBI Taxonomy" id="474952"/>
    <lineage>
        <taxon>Bacteria</taxon>
        <taxon>Pseudomonadati</taxon>
        <taxon>Acidobacteriota</taxon>
        <taxon>Terriglobia</taxon>
        <taxon>Terriglobales</taxon>
        <taxon>Acidobacteriaceae</taxon>
        <taxon>Granulicella</taxon>
    </lineage>
</organism>
<dbReference type="NCBIfam" id="TIGR03396">
    <property type="entry name" value="PC_PLC"/>
    <property type="match status" value="1"/>
</dbReference>
<dbReference type="NCBIfam" id="TIGR01409">
    <property type="entry name" value="TAT_signal_seq"/>
    <property type="match status" value="1"/>
</dbReference>
<dbReference type="OrthoDB" id="9770871at2"/>
<keyword evidence="7" id="KW-1185">Reference proteome</keyword>
<dbReference type="InterPro" id="IPR017850">
    <property type="entry name" value="Alkaline_phosphatase_core_sf"/>
</dbReference>
<evidence type="ECO:0000256" key="4">
    <source>
        <dbReference type="SAM" id="Coils"/>
    </source>
</evidence>